<gene>
    <name evidence="2" type="ORF">Tco_1131767</name>
</gene>
<evidence type="ECO:0000256" key="1">
    <source>
        <dbReference type="SAM" id="MobiDB-lite"/>
    </source>
</evidence>
<evidence type="ECO:0000313" key="2">
    <source>
        <dbReference type="EMBL" id="GJU09371.1"/>
    </source>
</evidence>
<protein>
    <submittedName>
        <fullName evidence="2">Uncharacterized protein</fullName>
    </submittedName>
</protein>
<feature type="region of interest" description="Disordered" evidence="1">
    <location>
        <begin position="288"/>
        <end position="314"/>
    </location>
</feature>
<feature type="compositionally biased region" description="Polar residues" evidence="1">
    <location>
        <begin position="305"/>
        <end position="314"/>
    </location>
</feature>
<reference evidence="2" key="2">
    <citation type="submission" date="2022-01" db="EMBL/GenBank/DDBJ databases">
        <authorList>
            <person name="Yamashiro T."/>
            <person name="Shiraishi A."/>
            <person name="Satake H."/>
            <person name="Nakayama K."/>
        </authorList>
    </citation>
    <scope>NUCLEOTIDE SEQUENCE</scope>
</reference>
<accession>A0ABQ5JA08</accession>
<evidence type="ECO:0000313" key="3">
    <source>
        <dbReference type="Proteomes" id="UP001151760"/>
    </source>
</evidence>
<comment type="caution">
    <text evidence="2">The sequence shown here is derived from an EMBL/GenBank/DDBJ whole genome shotgun (WGS) entry which is preliminary data.</text>
</comment>
<name>A0ABQ5JA08_9ASTR</name>
<dbReference type="PANTHER" id="PTHR31973:SF190">
    <property type="entry name" value="MULE TRANSPOSASE DOMAIN-CONTAINING PROTEIN"/>
    <property type="match status" value="1"/>
</dbReference>
<dbReference type="Proteomes" id="UP001151760">
    <property type="component" value="Unassembled WGS sequence"/>
</dbReference>
<proteinExistence type="predicted"/>
<dbReference type="PANTHER" id="PTHR31973">
    <property type="entry name" value="POLYPROTEIN, PUTATIVE-RELATED"/>
    <property type="match status" value="1"/>
</dbReference>
<keyword evidence="3" id="KW-1185">Reference proteome</keyword>
<reference evidence="2" key="1">
    <citation type="journal article" date="2022" name="Int. J. Mol. Sci.">
        <title>Draft Genome of Tanacetum Coccineum: Genomic Comparison of Closely Related Tanacetum-Family Plants.</title>
        <authorList>
            <person name="Yamashiro T."/>
            <person name="Shiraishi A."/>
            <person name="Nakayama K."/>
            <person name="Satake H."/>
        </authorList>
    </citation>
    <scope>NUCLEOTIDE SEQUENCE</scope>
</reference>
<sequence length="314" mass="35618">MVIEEEEDKPECPWVLYISKGDKGKWLVKTYREECKCLQSRKIKTCTSTFLLKHIKDLLVMNPEIPVKAIQEHMRFFICGVSNTKAFRAKAKAHIHLKGDANVQYSLLRDYVHELKKRNPNTTLKIDIASGRELLGLDGAFIKRIKIKLFMDLVLDLPSIYLIPDILVLDSDYKEMLWKCATACTLVDFNKNMDELKGYNKKAYEWLKKIASEHWKRANCDLLINNICEVFNRQLLDARDSPIISALEYVREYLMKRIMIVQKHVMACIHDMADNGMVFPTSAAGTQAGTQGASQSASQAGGNVVGSQAPATVS</sequence>
<organism evidence="2 3">
    <name type="scientific">Tanacetum coccineum</name>
    <dbReference type="NCBI Taxonomy" id="301880"/>
    <lineage>
        <taxon>Eukaryota</taxon>
        <taxon>Viridiplantae</taxon>
        <taxon>Streptophyta</taxon>
        <taxon>Embryophyta</taxon>
        <taxon>Tracheophyta</taxon>
        <taxon>Spermatophyta</taxon>
        <taxon>Magnoliopsida</taxon>
        <taxon>eudicotyledons</taxon>
        <taxon>Gunneridae</taxon>
        <taxon>Pentapetalae</taxon>
        <taxon>asterids</taxon>
        <taxon>campanulids</taxon>
        <taxon>Asterales</taxon>
        <taxon>Asteraceae</taxon>
        <taxon>Asteroideae</taxon>
        <taxon>Anthemideae</taxon>
        <taxon>Anthemidinae</taxon>
        <taxon>Tanacetum</taxon>
    </lineage>
</organism>
<feature type="compositionally biased region" description="Low complexity" evidence="1">
    <location>
        <begin position="288"/>
        <end position="302"/>
    </location>
</feature>
<dbReference type="EMBL" id="BQNB010021722">
    <property type="protein sequence ID" value="GJU09371.1"/>
    <property type="molecule type" value="Genomic_DNA"/>
</dbReference>